<evidence type="ECO:0000313" key="3">
    <source>
        <dbReference type="Proteomes" id="UP000054937"/>
    </source>
</evidence>
<reference evidence="2 3" key="1">
    <citation type="journal article" date="2015" name="Sci. Rep.">
        <title>Genome of the facultative scuticociliatosis pathogen Pseudocohnilembus persalinus provides insight into its virulence through horizontal gene transfer.</title>
        <authorList>
            <person name="Xiong J."/>
            <person name="Wang G."/>
            <person name="Cheng J."/>
            <person name="Tian M."/>
            <person name="Pan X."/>
            <person name="Warren A."/>
            <person name="Jiang C."/>
            <person name="Yuan D."/>
            <person name="Miao W."/>
        </authorList>
    </citation>
    <scope>NUCLEOTIDE SEQUENCE [LARGE SCALE GENOMIC DNA]</scope>
    <source>
        <strain evidence="2">36N120E</strain>
    </source>
</reference>
<comment type="caution">
    <text evidence="2">The sequence shown here is derived from an EMBL/GenBank/DDBJ whole genome shotgun (WGS) entry which is preliminary data.</text>
</comment>
<organism evidence="2 3">
    <name type="scientific">Pseudocohnilembus persalinus</name>
    <name type="common">Ciliate</name>
    <dbReference type="NCBI Taxonomy" id="266149"/>
    <lineage>
        <taxon>Eukaryota</taxon>
        <taxon>Sar</taxon>
        <taxon>Alveolata</taxon>
        <taxon>Ciliophora</taxon>
        <taxon>Intramacronucleata</taxon>
        <taxon>Oligohymenophorea</taxon>
        <taxon>Scuticociliatia</taxon>
        <taxon>Philasterida</taxon>
        <taxon>Pseudocohnilembidae</taxon>
        <taxon>Pseudocohnilembus</taxon>
    </lineage>
</organism>
<keyword evidence="1" id="KW-0175">Coiled coil</keyword>
<keyword evidence="3" id="KW-1185">Reference proteome</keyword>
<dbReference type="EMBL" id="LDAU01000098">
    <property type="protein sequence ID" value="KRX06258.1"/>
    <property type="molecule type" value="Genomic_DNA"/>
</dbReference>
<protein>
    <submittedName>
        <fullName evidence="2">Uncharacterized protein</fullName>
    </submittedName>
</protein>
<sequence length="145" mass="17771">MDENQNLHVGFLRRERDENFKEISLQKLKEYKKLQKQLQERSEYLHNYVQKQGEKKKLMISQSEKEMMDQLIQLSKEEQANLKNQLEDQLKEKEQIQMELEQEKMDKLKLLEIMENNQLQLVDQFIAFQVREKLISIWQMMIQII</sequence>
<name>A0A0V0QVK5_PSEPJ</name>
<gene>
    <name evidence="2" type="ORF">PPERSA_06140</name>
</gene>
<dbReference type="Proteomes" id="UP000054937">
    <property type="component" value="Unassembled WGS sequence"/>
</dbReference>
<dbReference type="AlphaFoldDB" id="A0A0V0QVK5"/>
<dbReference type="InParanoid" id="A0A0V0QVK5"/>
<accession>A0A0V0QVK5</accession>
<proteinExistence type="predicted"/>
<feature type="coiled-coil region" evidence="1">
    <location>
        <begin position="68"/>
        <end position="117"/>
    </location>
</feature>
<evidence type="ECO:0000313" key="2">
    <source>
        <dbReference type="EMBL" id="KRX06258.1"/>
    </source>
</evidence>
<evidence type="ECO:0000256" key="1">
    <source>
        <dbReference type="SAM" id="Coils"/>
    </source>
</evidence>